<dbReference type="Proteomes" id="UP000055024">
    <property type="component" value="Unassembled WGS sequence"/>
</dbReference>
<name>A0A0V1HP71_9BILA</name>
<dbReference type="AlphaFoldDB" id="A0A0V1HP71"/>
<protein>
    <submittedName>
        <fullName evidence="1">Uncharacterized protein</fullName>
    </submittedName>
</protein>
<sequence length="74" mass="8752">MNSNKNSIFYYSCYYHHTMRQPPLQKAHFQEDHFLFQNTNNFVSIVDGWMDGKELQTLGFSQNVEFYISDSCSA</sequence>
<comment type="caution">
    <text evidence="1">The sequence shown here is derived from an EMBL/GenBank/DDBJ whole genome shotgun (WGS) entry which is preliminary data.</text>
</comment>
<keyword evidence="2" id="KW-1185">Reference proteome</keyword>
<accession>A0A0V1HP71</accession>
<dbReference type="EMBL" id="JYDP01000039">
    <property type="protein sequence ID" value="KRZ12563.1"/>
    <property type="molecule type" value="Genomic_DNA"/>
</dbReference>
<evidence type="ECO:0000313" key="1">
    <source>
        <dbReference type="EMBL" id="KRZ12563.1"/>
    </source>
</evidence>
<reference evidence="1 2" key="1">
    <citation type="submission" date="2015-01" db="EMBL/GenBank/DDBJ databases">
        <title>Evolution of Trichinella species and genotypes.</title>
        <authorList>
            <person name="Korhonen P.K."/>
            <person name="Edoardo P."/>
            <person name="Giuseppe L.R."/>
            <person name="Gasser R.B."/>
        </authorList>
    </citation>
    <scope>NUCLEOTIDE SEQUENCE [LARGE SCALE GENOMIC DNA]</scope>
    <source>
        <strain evidence="1">ISS1029</strain>
    </source>
</reference>
<gene>
    <name evidence="1" type="ORF">T11_10239</name>
</gene>
<organism evidence="1 2">
    <name type="scientific">Trichinella zimbabwensis</name>
    <dbReference type="NCBI Taxonomy" id="268475"/>
    <lineage>
        <taxon>Eukaryota</taxon>
        <taxon>Metazoa</taxon>
        <taxon>Ecdysozoa</taxon>
        <taxon>Nematoda</taxon>
        <taxon>Enoplea</taxon>
        <taxon>Dorylaimia</taxon>
        <taxon>Trichinellida</taxon>
        <taxon>Trichinellidae</taxon>
        <taxon>Trichinella</taxon>
    </lineage>
</organism>
<evidence type="ECO:0000313" key="2">
    <source>
        <dbReference type="Proteomes" id="UP000055024"/>
    </source>
</evidence>
<proteinExistence type="predicted"/>